<dbReference type="PROSITE" id="PS00409">
    <property type="entry name" value="PROKAR_NTER_METHYL"/>
    <property type="match status" value="1"/>
</dbReference>
<dbReference type="KEGG" id="drt:Dret_2000"/>
<evidence type="ECO:0000313" key="2">
    <source>
        <dbReference type="EMBL" id="ACV69284.1"/>
    </source>
</evidence>
<keyword evidence="1" id="KW-1133">Transmembrane helix</keyword>
<reference evidence="2 3" key="2">
    <citation type="journal article" date="2010" name="Stand. Genomic Sci.">
        <title>Complete genome sequence of Desulfohalobium retbaense type strain (HR(100)).</title>
        <authorList>
            <person name="Spring S."/>
            <person name="Nolan M."/>
            <person name="Lapidus A."/>
            <person name="Glavina Del Rio T."/>
            <person name="Copeland A."/>
            <person name="Tice H."/>
            <person name="Cheng J.F."/>
            <person name="Lucas S."/>
            <person name="Land M."/>
            <person name="Chen F."/>
            <person name="Bruce D."/>
            <person name="Goodwin L."/>
            <person name="Pitluck S."/>
            <person name="Ivanova N."/>
            <person name="Mavromatis K."/>
            <person name="Mikhailova N."/>
            <person name="Pati A."/>
            <person name="Chen A."/>
            <person name="Palaniappan K."/>
            <person name="Hauser L."/>
            <person name="Chang Y.J."/>
            <person name="Jeffries C.D."/>
            <person name="Munk C."/>
            <person name="Kiss H."/>
            <person name="Chain P."/>
            <person name="Han C."/>
            <person name="Brettin T."/>
            <person name="Detter J.C."/>
            <person name="Schuler E."/>
            <person name="Goker M."/>
            <person name="Rohde M."/>
            <person name="Bristow J."/>
            <person name="Eisen J.A."/>
            <person name="Markowitz V."/>
            <person name="Hugenholtz P."/>
            <person name="Kyrpides N.C."/>
            <person name="Klenk H.P."/>
        </authorList>
    </citation>
    <scope>NUCLEOTIDE SEQUENCE [LARGE SCALE GENOMIC DNA]</scope>
    <source>
        <strain evidence="2 3">DSM 5692</strain>
    </source>
</reference>
<name>C8X4R1_DESRD</name>
<dbReference type="STRING" id="485915.Dret_2000"/>
<organism evidence="2 3">
    <name type="scientific">Desulfohalobium retbaense (strain ATCC 49708 / DSM 5692 / JCM 16813 / HR100)</name>
    <dbReference type="NCBI Taxonomy" id="485915"/>
    <lineage>
        <taxon>Bacteria</taxon>
        <taxon>Pseudomonadati</taxon>
        <taxon>Thermodesulfobacteriota</taxon>
        <taxon>Desulfovibrionia</taxon>
        <taxon>Desulfovibrionales</taxon>
        <taxon>Desulfohalobiaceae</taxon>
        <taxon>Desulfohalobium</taxon>
    </lineage>
</organism>
<gene>
    <name evidence="2" type="ordered locus">Dret_2000</name>
</gene>
<sequence length="118" mass="13178">MRTWKYQKGVTLLELVIGLVLFGIIAWGFTAAILPSLKNMTQRSEAPEEWLHAARSEMEEIIHECDQGVNGSICNKNAEVTNATICDNDHISDGYCEIIRSGSPNDDYGDIILRLPLQ</sequence>
<proteinExistence type="predicted"/>
<feature type="transmembrane region" description="Helical" evidence="1">
    <location>
        <begin position="12"/>
        <end position="34"/>
    </location>
</feature>
<dbReference type="InterPro" id="IPR012902">
    <property type="entry name" value="N_methyl_site"/>
</dbReference>
<evidence type="ECO:0000256" key="1">
    <source>
        <dbReference type="SAM" id="Phobius"/>
    </source>
</evidence>
<dbReference type="AlphaFoldDB" id="C8X4R1"/>
<dbReference type="NCBIfam" id="TIGR02532">
    <property type="entry name" value="IV_pilin_GFxxxE"/>
    <property type="match status" value="1"/>
</dbReference>
<protein>
    <submittedName>
        <fullName evidence="2">Uncharacterized protein</fullName>
    </submittedName>
</protein>
<keyword evidence="1" id="KW-0472">Membrane</keyword>
<accession>C8X4R1</accession>
<dbReference type="Pfam" id="PF07963">
    <property type="entry name" value="N_methyl"/>
    <property type="match status" value="1"/>
</dbReference>
<evidence type="ECO:0000313" key="3">
    <source>
        <dbReference type="Proteomes" id="UP000001052"/>
    </source>
</evidence>
<dbReference type="Proteomes" id="UP000001052">
    <property type="component" value="Chromosome"/>
</dbReference>
<reference evidence="3" key="1">
    <citation type="submission" date="2009-09" db="EMBL/GenBank/DDBJ databases">
        <title>The complete chromosome of Desulfohalobium retbaense DSM 5692.</title>
        <authorList>
            <consortium name="US DOE Joint Genome Institute (JGI-PGF)"/>
            <person name="Lucas S."/>
            <person name="Copeland A."/>
            <person name="Lapidus A."/>
            <person name="Glavina del Rio T."/>
            <person name="Dalin E."/>
            <person name="Tice H."/>
            <person name="Bruce D."/>
            <person name="Goodwin L."/>
            <person name="Pitluck S."/>
            <person name="Kyrpides N."/>
            <person name="Mavromatis K."/>
            <person name="Ivanova N."/>
            <person name="Mikhailova N."/>
            <person name="Munk A.C."/>
            <person name="Brettin T."/>
            <person name="Detter J.C."/>
            <person name="Han C."/>
            <person name="Tapia R."/>
            <person name="Larimer F."/>
            <person name="Land M."/>
            <person name="Hauser L."/>
            <person name="Markowitz V."/>
            <person name="Cheng J.-F."/>
            <person name="Hugenholtz P."/>
            <person name="Woyke T."/>
            <person name="Wu D."/>
            <person name="Spring S."/>
            <person name="Klenk H.-P."/>
            <person name="Eisen J.A."/>
        </authorList>
    </citation>
    <scope>NUCLEOTIDE SEQUENCE [LARGE SCALE GENOMIC DNA]</scope>
    <source>
        <strain evidence="3">DSM 5692</strain>
    </source>
</reference>
<dbReference type="HOGENOM" id="CLU_2069321_0_0_7"/>
<dbReference type="EMBL" id="CP001734">
    <property type="protein sequence ID" value="ACV69284.1"/>
    <property type="molecule type" value="Genomic_DNA"/>
</dbReference>
<keyword evidence="1" id="KW-0812">Transmembrane</keyword>
<dbReference type="RefSeq" id="WP_015752427.1">
    <property type="nucleotide sequence ID" value="NC_013223.1"/>
</dbReference>
<keyword evidence="3" id="KW-1185">Reference proteome</keyword>